<organism evidence="2 3">
    <name type="scientific">Scomber scombrus</name>
    <name type="common">Atlantic mackerel</name>
    <name type="synonym">Scomber vernalis</name>
    <dbReference type="NCBI Taxonomy" id="13677"/>
    <lineage>
        <taxon>Eukaryota</taxon>
        <taxon>Metazoa</taxon>
        <taxon>Chordata</taxon>
        <taxon>Craniata</taxon>
        <taxon>Vertebrata</taxon>
        <taxon>Euteleostomi</taxon>
        <taxon>Actinopterygii</taxon>
        <taxon>Neopterygii</taxon>
        <taxon>Teleostei</taxon>
        <taxon>Neoteleostei</taxon>
        <taxon>Acanthomorphata</taxon>
        <taxon>Pelagiaria</taxon>
        <taxon>Scombriformes</taxon>
        <taxon>Scombridae</taxon>
        <taxon>Scomber</taxon>
    </lineage>
</organism>
<keyword evidence="1" id="KW-1133">Transmembrane helix</keyword>
<keyword evidence="3" id="KW-1185">Reference proteome</keyword>
<dbReference type="EMBL" id="CAWUFR010000761">
    <property type="protein sequence ID" value="CAK6981016.1"/>
    <property type="molecule type" value="Genomic_DNA"/>
</dbReference>
<proteinExistence type="predicted"/>
<accession>A0AAV1QEJ9</accession>
<evidence type="ECO:0000313" key="3">
    <source>
        <dbReference type="Proteomes" id="UP001314229"/>
    </source>
</evidence>
<evidence type="ECO:0000313" key="2">
    <source>
        <dbReference type="EMBL" id="CAK6981016.1"/>
    </source>
</evidence>
<dbReference type="AlphaFoldDB" id="A0AAV1QEJ9"/>
<protein>
    <submittedName>
        <fullName evidence="2">Uncharacterized protein</fullName>
    </submittedName>
</protein>
<sequence length="133" mass="14862">MVLRPSCWFTVRPLRWMTVKVQCAKFMASVMNLSPSFDGNDATKPPMTQTTDVMKPSTLNITEQTGNDATKPPMTQTTDVMKPSTLNTTEQTACADCSALIYIMLVMRVVEFVLITVVTVLITVVTVRHFRAR</sequence>
<feature type="transmembrane region" description="Helical" evidence="1">
    <location>
        <begin position="99"/>
        <end position="127"/>
    </location>
</feature>
<evidence type="ECO:0000256" key="1">
    <source>
        <dbReference type="SAM" id="Phobius"/>
    </source>
</evidence>
<feature type="non-terminal residue" evidence="2">
    <location>
        <position position="133"/>
    </location>
</feature>
<dbReference type="Proteomes" id="UP001314229">
    <property type="component" value="Unassembled WGS sequence"/>
</dbReference>
<comment type="caution">
    <text evidence="2">The sequence shown here is derived from an EMBL/GenBank/DDBJ whole genome shotgun (WGS) entry which is preliminary data.</text>
</comment>
<keyword evidence="1" id="KW-0472">Membrane</keyword>
<keyword evidence="1" id="KW-0812">Transmembrane</keyword>
<reference evidence="2 3" key="1">
    <citation type="submission" date="2024-01" db="EMBL/GenBank/DDBJ databases">
        <authorList>
            <person name="Alioto T."/>
            <person name="Alioto T."/>
            <person name="Gomez Garrido J."/>
        </authorList>
    </citation>
    <scope>NUCLEOTIDE SEQUENCE [LARGE SCALE GENOMIC DNA]</scope>
</reference>
<gene>
    <name evidence="2" type="ORF">FSCOSCO3_A019696</name>
</gene>
<name>A0AAV1QEJ9_SCOSC</name>